<keyword evidence="4" id="KW-1185">Reference proteome</keyword>
<evidence type="ECO:0000313" key="3">
    <source>
        <dbReference type="EMBL" id="MDR5896457.1"/>
    </source>
</evidence>
<organism evidence="3 4">
    <name type="scientific">Larsenimonas suaedae</name>
    <dbReference type="NCBI Taxonomy" id="1851019"/>
    <lineage>
        <taxon>Bacteria</taxon>
        <taxon>Pseudomonadati</taxon>
        <taxon>Pseudomonadota</taxon>
        <taxon>Gammaproteobacteria</taxon>
        <taxon>Oceanospirillales</taxon>
        <taxon>Halomonadaceae</taxon>
        <taxon>Larsenimonas</taxon>
    </lineage>
</organism>
<feature type="chain" id="PRO_5045174102" evidence="2">
    <location>
        <begin position="21"/>
        <end position="165"/>
    </location>
</feature>
<evidence type="ECO:0000313" key="4">
    <source>
        <dbReference type="Proteomes" id="UP001269375"/>
    </source>
</evidence>
<name>A0ABU1GYD0_9GAMM</name>
<reference evidence="3 4" key="1">
    <citation type="submission" date="2023-04" db="EMBL/GenBank/DDBJ databases">
        <title>A long-awaited taxogenomic arrangement of the family Halomonadaceae.</title>
        <authorList>
            <person name="De La Haba R."/>
            <person name="Chuvochina M."/>
            <person name="Wittouck S."/>
            <person name="Arahal D.R."/>
            <person name="Sanchez-Porro C."/>
            <person name="Hugenholtz P."/>
            <person name="Ventosa A."/>
        </authorList>
    </citation>
    <scope>NUCLEOTIDE SEQUENCE [LARGE SCALE GENOMIC DNA]</scope>
    <source>
        <strain evidence="3 4">DSM 22428</strain>
    </source>
</reference>
<evidence type="ECO:0000256" key="2">
    <source>
        <dbReference type="SAM" id="SignalP"/>
    </source>
</evidence>
<dbReference type="EMBL" id="JARWAO010000005">
    <property type="protein sequence ID" value="MDR5896457.1"/>
    <property type="molecule type" value="Genomic_DNA"/>
</dbReference>
<protein>
    <submittedName>
        <fullName evidence="3">Uncharacterized protein</fullName>
    </submittedName>
</protein>
<keyword evidence="1" id="KW-0812">Transmembrane</keyword>
<accession>A0ABU1GYD0</accession>
<proteinExistence type="predicted"/>
<sequence>MWKNAASAAGLMVVGAPAWAQTTVGVIRTYDAKQAAFGAVAAAPWLATLVAVVVLASLAYWALTLFKRGQKGLGAASLLGLLVLLADAAYIAVVATSSGPIDMLRFFEHIDLIARWDSITLFQVYEHAYSVLLPLCLGFMIVSVTMLASCFKLAFRRDLEKEARS</sequence>
<comment type="caution">
    <text evidence="3">The sequence shown here is derived from an EMBL/GenBank/DDBJ whole genome shotgun (WGS) entry which is preliminary data.</text>
</comment>
<feature type="transmembrane region" description="Helical" evidence="1">
    <location>
        <begin position="36"/>
        <end position="63"/>
    </location>
</feature>
<keyword evidence="2" id="KW-0732">Signal</keyword>
<keyword evidence="1" id="KW-1133">Transmembrane helix</keyword>
<evidence type="ECO:0000256" key="1">
    <source>
        <dbReference type="SAM" id="Phobius"/>
    </source>
</evidence>
<dbReference type="Proteomes" id="UP001269375">
    <property type="component" value="Unassembled WGS sequence"/>
</dbReference>
<dbReference type="RefSeq" id="WP_251594088.1">
    <property type="nucleotide sequence ID" value="NZ_JAMLJI010000003.1"/>
</dbReference>
<gene>
    <name evidence="3" type="ORF">QC825_10270</name>
</gene>
<feature type="transmembrane region" description="Helical" evidence="1">
    <location>
        <begin position="75"/>
        <end position="95"/>
    </location>
</feature>
<feature type="transmembrane region" description="Helical" evidence="1">
    <location>
        <begin position="131"/>
        <end position="155"/>
    </location>
</feature>
<feature type="signal peptide" evidence="2">
    <location>
        <begin position="1"/>
        <end position="20"/>
    </location>
</feature>
<keyword evidence="1" id="KW-0472">Membrane</keyword>